<dbReference type="Gene3D" id="3.40.50.300">
    <property type="entry name" value="P-loop containing nucleotide triphosphate hydrolases"/>
    <property type="match status" value="1"/>
</dbReference>
<comment type="caution">
    <text evidence="12">The sequence shown here is derived from an EMBL/GenBank/DDBJ whole genome shotgun (WGS) entry which is preliminary data.</text>
</comment>
<comment type="catalytic activity">
    <reaction evidence="10">
        <text>thymidine + ATP = dTMP + ADP + H(+)</text>
        <dbReference type="Rhea" id="RHEA:19129"/>
        <dbReference type="ChEBI" id="CHEBI:15378"/>
        <dbReference type="ChEBI" id="CHEBI:17748"/>
        <dbReference type="ChEBI" id="CHEBI:30616"/>
        <dbReference type="ChEBI" id="CHEBI:63528"/>
        <dbReference type="ChEBI" id="CHEBI:456216"/>
        <dbReference type="EC" id="2.7.1.21"/>
    </reaction>
</comment>
<evidence type="ECO:0000256" key="9">
    <source>
        <dbReference type="PIRSR" id="PIRSR035805-2"/>
    </source>
</evidence>
<reference evidence="12 13" key="1">
    <citation type="journal article" date="2019" name="Nat. Commun.">
        <title>The antimicrobial potential of Streptomyces from insect microbiomes.</title>
        <authorList>
            <person name="Chevrette M.G."/>
            <person name="Carlson C.M."/>
            <person name="Ortega H.E."/>
            <person name="Thomas C."/>
            <person name="Ananiev G.E."/>
            <person name="Barns K.J."/>
            <person name="Book A.J."/>
            <person name="Cagnazzo J."/>
            <person name="Carlos C."/>
            <person name="Flanigan W."/>
            <person name="Grubbs K.J."/>
            <person name="Horn H.A."/>
            <person name="Hoffmann F.M."/>
            <person name="Klassen J.L."/>
            <person name="Knack J.J."/>
            <person name="Lewin G.R."/>
            <person name="McDonald B.R."/>
            <person name="Muller L."/>
            <person name="Melo W.G.P."/>
            <person name="Pinto-Tomas A.A."/>
            <person name="Schmitz A."/>
            <person name="Wendt-Pienkowski E."/>
            <person name="Wildman S."/>
            <person name="Zhao M."/>
            <person name="Zhang F."/>
            <person name="Bugni T.S."/>
            <person name="Andes D.R."/>
            <person name="Pupo M.T."/>
            <person name="Currie C.R."/>
        </authorList>
    </citation>
    <scope>NUCLEOTIDE SEQUENCE [LARGE SCALE GENOMIC DNA]</scope>
    <source>
        <strain evidence="12 13">SID5840</strain>
    </source>
</reference>
<dbReference type="AlphaFoldDB" id="A0A7K2IV87"/>
<evidence type="ECO:0000256" key="8">
    <source>
        <dbReference type="PIRSR" id="PIRSR035805-1"/>
    </source>
</evidence>
<dbReference type="EC" id="2.7.1.21" evidence="2 10"/>
<dbReference type="PANTHER" id="PTHR11441">
    <property type="entry name" value="THYMIDINE KINASE"/>
    <property type="match status" value="1"/>
</dbReference>
<evidence type="ECO:0000313" key="12">
    <source>
        <dbReference type="EMBL" id="MYR33736.1"/>
    </source>
</evidence>
<evidence type="ECO:0000256" key="1">
    <source>
        <dbReference type="ARBA" id="ARBA00007587"/>
    </source>
</evidence>
<gene>
    <name evidence="12" type="ORF">GTW20_16070</name>
</gene>
<feature type="active site" description="Proton acceptor" evidence="8">
    <location>
        <position position="79"/>
    </location>
</feature>
<keyword evidence="6 10" id="KW-0418">Kinase</keyword>
<keyword evidence="4 10" id="KW-0808">Transferase</keyword>
<accession>A0A7K2IV87</accession>
<dbReference type="InterPro" id="IPR027417">
    <property type="entry name" value="P-loop_NTPase"/>
</dbReference>
<evidence type="ECO:0000256" key="7">
    <source>
        <dbReference type="ARBA" id="ARBA00022840"/>
    </source>
</evidence>
<comment type="similarity">
    <text evidence="1 11">Belongs to the thymidine kinase family.</text>
</comment>
<dbReference type="GO" id="GO:0005524">
    <property type="term" value="F:ATP binding"/>
    <property type="evidence" value="ECO:0007669"/>
    <property type="project" value="UniProtKB-KW"/>
</dbReference>
<dbReference type="Proteomes" id="UP000467124">
    <property type="component" value="Unassembled WGS sequence"/>
</dbReference>
<feature type="binding site" evidence="9">
    <location>
        <begin position="162"/>
        <end position="165"/>
    </location>
    <ligand>
        <name>substrate</name>
    </ligand>
</feature>
<dbReference type="GO" id="GO:0046104">
    <property type="term" value="P:thymidine metabolic process"/>
    <property type="evidence" value="ECO:0007669"/>
    <property type="project" value="TreeGrafter"/>
</dbReference>
<evidence type="ECO:0000256" key="3">
    <source>
        <dbReference type="ARBA" id="ARBA00022634"/>
    </source>
</evidence>
<dbReference type="GO" id="GO:0004797">
    <property type="term" value="F:thymidine kinase activity"/>
    <property type="evidence" value="ECO:0007669"/>
    <property type="project" value="UniProtKB-EC"/>
</dbReference>
<dbReference type="InterPro" id="IPR001267">
    <property type="entry name" value="Thymidine_kinase"/>
</dbReference>
<proteinExistence type="inferred from homology"/>
<organism evidence="12 13">
    <name type="scientific">Nocardiopsis alba</name>
    <dbReference type="NCBI Taxonomy" id="53437"/>
    <lineage>
        <taxon>Bacteria</taxon>
        <taxon>Bacillati</taxon>
        <taxon>Actinomycetota</taxon>
        <taxon>Actinomycetes</taxon>
        <taxon>Streptosporangiales</taxon>
        <taxon>Nocardiopsidaceae</taxon>
        <taxon>Nocardiopsis</taxon>
    </lineage>
</organism>
<name>A0A7K2IV87_9ACTN</name>
<protein>
    <recommendedName>
        <fullName evidence="2 10">Thymidine kinase</fullName>
        <ecNumber evidence="2 10">2.7.1.21</ecNumber>
    </recommendedName>
</protein>
<dbReference type="Pfam" id="PF00265">
    <property type="entry name" value="TK"/>
    <property type="match status" value="1"/>
</dbReference>
<keyword evidence="7 10" id="KW-0067">ATP-binding</keyword>
<evidence type="ECO:0000256" key="11">
    <source>
        <dbReference type="RuleBase" id="RU004165"/>
    </source>
</evidence>
<dbReference type="PIRSF" id="PIRSF035805">
    <property type="entry name" value="TK_cell"/>
    <property type="match status" value="1"/>
</dbReference>
<dbReference type="PANTHER" id="PTHR11441:SF0">
    <property type="entry name" value="THYMIDINE KINASE, CYTOSOLIC"/>
    <property type="match status" value="1"/>
</dbReference>
<keyword evidence="3 10" id="KW-0237">DNA synthesis</keyword>
<dbReference type="SUPFAM" id="SSF57716">
    <property type="entry name" value="Glucocorticoid receptor-like (DNA-binding domain)"/>
    <property type="match status" value="1"/>
</dbReference>
<evidence type="ECO:0000313" key="13">
    <source>
        <dbReference type="Proteomes" id="UP000467124"/>
    </source>
</evidence>
<keyword evidence="5 10" id="KW-0547">Nucleotide-binding</keyword>
<evidence type="ECO:0000256" key="5">
    <source>
        <dbReference type="ARBA" id="ARBA00022741"/>
    </source>
</evidence>
<dbReference type="GO" id="GO:0005829">
    <property type="term" value="C:cytosol"/>
    <property type="evidence" value="ECO:0007669"/>
    <property type="project" value="TreeGrafter"/>
</dbReference>
<evidence type="ECO:0000256" key="4">
    <source>
        <dbReference type="ARBA" id="ARBA00022679"/>
    </source>
</evidence>
<evidence type="ECO:0000256" key="2">
    <source>
        <dbReference type="ARBA" id="ARBA00012118"/>
    </source>
</evidence>
<evidence type="ECO:0000256" key="6">
    <source>
        <dbReference type="ARBA" id="ARBA00022777"/>
    </source>
</evidence>
<sequence>MAELKYFTGSMNSGKSTMALQEHHSRGGEGVLYTKQDRAGSGIISSRLGLKSPAVEVGDALDLYDDVAERKAPYVICDEAQFLSYKQVGQLAGVVDGMGIDVYCYGILTDFQGQLFPGSKRLVELADKIEVLPVYARCWCGNRATHNARVVDGVMVYEGEQVHIGATSRTRPCAGTTSWQAWPSRRSSSLDHHQIALSFHL</sequence>
<dbReference type="GO" id="GO:0071897">
    <property type="term" value="P:DNA biosynthetic process"/>
    <property type="evidence" value="ECO:0007669"/>
    <property type="project" value="UniProtKB-KW"/>
</dbReference>
<evidence type="ECO:0000256" key="10">
    <source>
        <dbReference type="RuleBase" id="RU000544"/>
    </source>
</evidence>
<dbReference type="EMBL" id="WWHY01000001">
    <property type="protein sequence ID" value="MYR33736.1"/>
    <property type="molecule type" value="Genomic_DNA"/>
</dbReference>
<dbReference type="SUPFAM" id="SSF52540">
    <property type="entry name" value="P-loop containing nucleoside triphosphate hydrolases"/>
    <property type="match status" value="1"/>
</dbReference>